<dbReference type="Proteomes" id="UP000325576">
    <property type="component" value="Unassembled WGS sequence"/>
</dbReference>
<dbReference type="EMBL" id="MRBO01000433">
    <property type="protein sequence ID" value="KAB2584494.1"/>
    <property type="molecule type" value="Genomic_DNA"/>
</dbReference>
<sequence length="726" mass="77205">MNLADKAARGGGVTLAFQAVKFIVQTASLILLARLLTPEDFGIVAMVVAITGAADLIRDFGLSLAAVQAKQLSDAERTNLFWANTGIGFVCCVVVSAAAPLIVWIYDKPELLPIVFAVAGVFIVSGAATQFRAELMRSLRFTALSTTDVLANAIGVGTAVVLALSGAGYWAIVAQLIMVAVATLFLSAVICRWRPGLPRRGVSIKRFFRFGGGLLGTQLLGYATKNIDSIAIGAMYGPTTLGLYNRAYQLLMTPLNQINAPLTNVALPILSKVQDNPVIYGRYLARAQLIGGYFTASVLAVSAGVAEPLITVAFGEQWPAVAPIFALLAIGGVFRSVAQICYWVYLSHGLTGAQLRLYLFLRPAVIVITLAGLPWGAVGVAAASSIGFLVDWLVTLWHVHRVAGVDSMMLLRNSLRAILLFGAPAGLLAFVGSHLFVAPSASLAAGIFSALVGATLSATLFPTVRSDLTTMLDFARRAVGRPPRPPKEPVDRNSPLGSGGRDDRRLASTDSASTMTLWNYLTIVKNRWRIFMTVLVMTLAVAFSTIALTPHTYIARSEAALQLGVVGTPRQISDRYPQALSLTRSFAALATSTAVIEPVIGRLGLDTSAESLARDIEVTIPTDTVTMQFTVRANTADGSAQIADAVAEQLADLTGRMIQIEQPDMLGLTVTRAPVPEFASTPRRGLILLTGAATGLMLAVIAAVSWDWQLSRRRTGTDRRRAQLGG</sequence>
<proteinExistence type="inferred from homology"/>
<evidence type="ECO:0000313" key="9">
    <source>
        <dbReference type="EMBL" id="KAB2584494.1"/>
    </source>
</evidence>
<feature type="transmembrane region" description="Helical" evidence="8">
    <location>
        <begin position="81"/>
        <end position="105"/>
    </location>
</feature>
<evidence type="ECO:0000256" key="1">
    <source>
        <dbReference type="ARBA" id="ARBA00004651"/>
    </source>
</evidence>
<comment type="caution">
    <text evidence="9">The sequence shown here is derived from an EMBL/GenBank/DDBJ whole genome shotgun (WGS) entry which is preliminary data.</text>
</comment>
<evidence type="ECO:0000256" key="7">
    <source>
        <dbReference type="SAM" id="MobiDB-lite"/>
    </source>
</evidence>
<feature type="region of interest" description="Disordered" evidence="7">
    <location>
        <begin position="478"/>
        <end position="506"/>
    </location>
</feature>
<reference evidence="9 10" key="1">
    <citation type="journal article" date="2017" name="Poromechanics V (2013)">
        <title>Genomic Characterization of the Arsenic-Tolerant Actinobacterium, &lt;i&gt;Rhodococcus erythropolis&lt;/i&gt; S43.</title>
        <authorList>
            <person name="Retamal-Morales G."/>
            <person name="Mehnert M."/>
            <person name="Schwabe R."/>
            <person name="Tischler D."/>
            <person name="Schloemann M."/>
            <person name="Levican G.J."/>
        </authorList>
    </citation>
    <scope>NUCLEOTIDE SEQUENCE [LARGE SCALE GENOMIC DNA]</scope>
    <source>
        <strain evidence="9 10">S43</strain>
    </source>
</reference>
<dbReference type="PANTHER" id="PTHR30250">
    <property type="entry name" value="PST FAMILY PREDICTED COLANIC ACID TRANSPORTER"/>
    <property type="match status" value="1"/>
</dbReference>
<evidence type="ECO:0008006" key="11">
    <source>
        <dbReference type="Google" id="ProtNLM"/>
    </source>
</evidence>
<evidence type="ECO:0000256" key="3">
    <source>
        <dbReference type="ARBA" id="ARBA00022475"/>
    </source>
</evidence>
<dbReference type="InterPro" id="IPR050833">
    <property type="entry name" value="Poly_Biosynth_Transport"/>
</dbReference>
<feature type="transmembrane region" description="Helical" evidence="8">
    <location>
        <begin position="41"/>
        <end position="60"/>
    </location>
</feature>
<comment type="similarity">
    <text evidence="2">Belongs to the polysaccharide synthase family.</text>
</comment>
<organism evidence="9 10">
    <name type="scientific">Rhodococcus erythropolis</name>
    <name type="common">Arthrobacter picolinophilus</name>
    <dbReference type="NCBI Taxonomy" id="1833"/>
    <lineage>
        <taxon>Bacteria</taxon>
        <taxon>Bacillati</taxon>
        <taxon>Actinomycetota</taxon>
        <taxon>Actinomycetes</taxon>
        <taxon>Mycobacteriales</taxon>
        <taxon>Nocardiaceae</taxon>
        <taxon>Rhodococcus</taxon>
        <taxon>Rhodococcus erythropolis group</taxon>
    </lineage>
</organism>
<dbReference type="Pfam" id="PF13440">
    <property type="entry name" value="Polysacc_synt_3"/>
    <property type="match status" value="1"/>
</dbReference>
<evidence type="ECO:0000256" key="8">
    <source>
        <dbReference type="SAM" id="Phobius"/>
    </source>
</evidence>
<dbReference type="CDD" id="cd13127">
    <property type="entry name" value="MATE_tuaB_like"/>
    <property type="match status" value="1"/>
</dbReference>
<feature type="transmembrane region" description="Helical" evidence="8">
    <location>
        <begin position="415"/>
        <end position="437"/>
    </location>
</feature>
<comment type="subcellular location">
    <subcellularLocation>
        <location evidence="1">Cell membrane</location>
        <topology evidence="1">Multi-pass membrane protein</topology>
    </subcellularLocation>
</comment>
<name>A0A5N5E952_RHOER</name>
<keyword evidence="5 8" id="KW-1133">Transmembrane helix</keyword>
<protein>
    <recommendedName>
        <fullName evidence="11">Lipopolysaccharide biosynthesis protein</fullName>
    </recommendedName>
</protein>
<evidence type="ECO:0000256" key="5">
    <source>
        <dbReference type="ARBA" id="ARBA00022989"/>
    </source>
</evidence>
<evidence type="ECO:0000313" key="10">
    <source>
        <dbReference type="Proteomes" id="UP000325576"/>
    </source>
</evidence>
<dbReference type="GO" id="GO:0005886">
    <property type="term" value="C:plasma membrane"/>
    <property type="evidence" value="ECO:0007669"/>
    <property type="project" value="UniProtKB-SubCell"/>
</dbReference>
<feature type="transmembrane region" description="Helical" evidence="8">
    <location>
        <begin position="169"/>
        <end position="191"/>
    </location>
</feature>
<feature type="transmembrane region" description="Helical" evidence="8">
    <location>
        <begin position="141"/>
        <end position="163"/>
    </location>
</feature>
<keyword evidence="3" id="KW-1003">Cell membrane</keyword>
<feature type="transmembrane region" description="Helical" evidence="8">
    <location>
        <begin position="530"/>
        <end position="548"/>
    </location>
</feature>
<feature type="transmembrane region" description="Helical" evidence="8">
    <location>
        <begin position="12"/>
        <end position="35"/>
    </location>
</feature>
<evidence type="ECO:0000256" key="2">
    <source>
        <dbReference type="ARBA" id="ARBA00007430"/>
    </source>
</evidence>
<feature type="transmembrane region" description="Helical" evidence="8">
    <location>
        <begin position="357"/>
        <end position="375"/>
    </location>
</feature>
<dbReference type="PANTHER" id="PTHR30250:SF10">
    <property type="entry name" value="LIPOPOLYSACCHARIDE BIOSYNTHESIS PROTEIN WZXC"/>
    <property type="match status" value="1"/>
</dbReference>
<feature type="transmembrane region" description="Helical" evidence="8">
    <location>
        <begin position="443"/>
        <end position="461"/>
    </location>
</feature>
<keyword evidence="4 8" id="KW-0812">Transmembrane</keyword>
<gene>
    <name evidence="9" type="ORF">BS297_15245</name>
</gene>
<feature type="transmembrane region" description="Helical" evidence="8">
    <location>
        <begin position="290"/>
        <end position="314"/>
    </location>
</feature>
<dbReference type="AlphaFoldDB" id="A0A5N5E952"/>
<keyword evidence="6 8" id="KW-0472">Membrane</keyword>
<feature type="transmembrane region" description="Helical" evidence="8">
    <location>
        <begin position="381"/>
        <end position="403"/>
    </location>
</feature>
<feature type="transmembrane region" description="Helical" evidence="8">
    <location>
        <begin position="320"/>
        <end position="345"/>
    </location>
</feature>
<accession>A0A5N5E952</accession>
<evidence type="ECO:0000256" key="4">
    <source>
        <dbReference type="ARBA" id="ARBA00022692"/>
    </source>
</evidence>
<evidence type="ECO:0000256" key="6">
    <source>
        <dbReference type="ARBA" id="ARBA00023136"/>
    </source>
</evidence>
<feature type="transmembrane region" description="Helical" evidence="8">
    <location>
        <begin position="111"/>
        <end position="129"/>
    </location>
</feature>
<feature type="transmembrane region" description="Helical" evidence="8">
    <location>
        <begin position="686"/>
        <end position="706"/>
    </location>
</feature>